<dbReference type="RefSeq" id="WP_225564791.1">
    <property type="nucleotide sequence ID" value="NZ_JAIXCQ010000003.1"/>
</dbReference>
<feature type="domain" description="SGNH hydrolase-type esterase" evidence="2">
    <location>
        <begin position="23"/>
        <end position="211"/>
    </location>
</feature>
<dbReference type="Proteomes" id="UP001319870">
    <property type="component" value="Unassembled WGS sequence"/>
</dbReference>
<keyword evidence="3" id="KW-0378">Hydrolase</keyword>
<evidence type="ECO:0000313" key="3">
    <source>
        <dbReference type="EMBL" id="MCA5893037.1"/>
    </source>
</evidence>
<name>A0ABS7ZEZ9_9MICO</name>
<keyword evidence="4" id="KW-1185">Reference proteome</keyword>
<dbReference type="InterPro" id="IPR036514">
    <property type="entry name" value="SGNH_hydro_sf"/>
</dbReference>
<comment type="caution">
    <text evidence="3">The sequence shown here is derived from an EMBL/GenBank/DDBJ whole genome shotgun (WGS) entry which is preliminary data.</text>
</comment>
<evidence type="ECO:0000313" key="4">
    <source>
        <dbReference type="Proteomes" id="UP001319870"/>
    </source>
</evidence>
<dbReference type="CDD" id="cd01832">
    <property type="entry name" value="SGNH_hydrolase_like_1"/>
    <property type="match status" value="1"/>
</dbReference>
<organism evidence="3 4">
    <name type="scientific">Isoptericola luteus</name>
    <dbReference type="NCBI Taxonomy" id="2879484"/>
    <lineage>
        <taxon>Bacteria</taxon>
        <taxon>Bacillati</taxon>
        <taxon>Actinomycetota</taxon>
        <taxon>Actinomycetes</taxon>
        <taxon>Micrococcales</taxon>
        <taxon>Promicromonosporaceae</taxon>
        <taxon>Isoptericola</taxon>
    </lineage>
</organism>
<dbReference type="EMBL" id="JAIXCQ010000003">
    <property type="protein sequence ID" value="MCA5893037.1"/>
    <property type="molecule type" value="Genomic_DNA"/>
</dbReference>
<feature type="region of interest" description="Disordered" evidence="1">
    <location>
        <begin position="265"/>
        <end position="288"/>
    </location>
</feature>
<evidence type="ECO:0000259" key="2">
    <source>
        <dbReference type="Pfam" id="PF13472"/>
    </source>
</evidence>
<dbReference type="SUPFAM" id="SSF52266">
    <property type="entry name" value="SGNH hydrolase"/>
    <property type="match status" value="1"/>
</dbReference>
<dbReference type="InterPro" id="IPR053140">
    <property type="entry name" value="GDSL_Rv0518-like"/>
</dbReference>
<evidence type="ECO:0000256" key="1">
    <source>
        <dbReference type="SAM" id="MobiDB-lite"/>
    </source>
</evidence>
<dbReference type="InterPro" id="IPR013830">
    <property type="entry name" value="SGNH_hydro"/>
</dbReference>
<protein>
    <submittedName>
        <fullName evidence="3">SGNH/GDSL hydrolase family protein</fullName>
    </submittedName>
</protein>
<dbReference type="PANTHER" id="PTHR43784">
    <property type="entry name" value="GDSL-LIKE LIPASE/ACYLHYDROLASE, PUTATIVE (AFU_ORTHOLOGUE AFUA_2G00820)-RELATED"/>
    <property type="match status" value="1"/>
</dbReference>
<accession>A0ABS7ZEZ9</accession>
<dbReference type="PANTHER" id="PTHR43784:SF2">
    <property type="entry name" value="GDSL-LIKE LIPASE_ACYLHYDROLASE, PUTATIVE (AFU_ORTHOLOGUE AFUA_2G00820)-RELATED"/>
    <property type="match status" value="1"/>
</dbReference>
<proteinExistence type="predicted"/>
<gene>
    <name evidence="3" type="ORF">LEP48_06665</name>
</gene>
<dbReference type="GO" id="GO:0016787">
    <property type="term" value="F:hydrolase activity"/>
    <property type="evidence" value="ECO:0007669"/>
    <property type="project" value="UniProtKB-KW"/>
</dbReference>
<dbReference type="Gene3D" id="3.40.50.1110">
    <property type="entry name" value="SGNH hydrolase"/>
    <property type="match status" value="1"/>
</dbReference>
<sequence>MTTTETSPTPSEPTTPRWTRYVAVGDSFTEGLWDPYPFDDGTPAPAGTESTAKQRGWADRLADELSARRAAGGERQLEYANLAIRGRLVRHILAEQVDVALEAEPDLVSLVGGGNDILRPQADIDMISAQLEQAVAKIRATGADVLLGTGFRAGGALSFTRGRTGQYNANIWSIARRHGAHVLDLWGMDSLFDLRVWSDDRIHLTPEGHRRVADAALVGLGLEPVDPDFDGVLDPLPPTDLVARARANAQWARTHVVPWVQRRIKHTSSGDGRQPKWPAPGTSWPPTD</sequence>
<dbReference type="Pfam" id="PF13472">
    <property type="entry name" value="Lipase_GDSL_2"/>
    <property type="match status" value="1"/>
</dbReference>
<reference evidence="3 4" key="1">
    <citation type="submission" date="2021-09" db="EMBL/GenBank/DDBJ databases">
        <title>Isoptericola luteus sp. nov., a novel bacterium isolated from Harbin, the capital city of Heilongjiang province.</title>
        <authorList>
            <person name="Li J."/>
        </authorList>
    </citation>
    <scope>NUCLEOTIDE SEQUENCE [LARGE SCALE GENOMIC DNA]</scope>
    <source>
        <strain evidence="3 4">NEAU-Y5</strain>
    </source>
</reference>